<accession>A0AA38VP40</accession>
<name>A0AA38VP40_9PEZI</name>
<dbReference type="Proteomes" id="UP001174694">
    <property type="component" value="Unassembled WGS sequence"/>
</dbReference>
<dbReference type="AlphaFoldDB" id="A0AA38VP40"/>
<keyword evidence="3" id="KW-1185">Reference proteome</keyword>
<evidence type="ECO:0000313" key="2">
    <source>
        <dbReference type="EMBL" id="KAJ9143488.1"/>
    </source>
</evidence>
<dbReference type="Pfam" id="PF00583">
    <property type="entry name" value="Acetyltransf_1"/>
    <property type="match status" value="1"/>
</dbReference>
<dbReference type="InterPro" id="IPR052523">
    <property type="entry name" value="Trichothecene_AcTrans"/>
</dbReference>
<sequence>MAIVNKATPADVKALVDIFYSGFNDEFFEPLFPQSRECREFLEEAYGSWIKGKEGRQEAMVYVVRDEDGKTLSVASYWVIKPGDNGLQGWRSRWPAVPPGMSTEGLEEFFAGMESQHELGMGTKEHIYLEILATQESARRRGYGSMLLDIGKELADGMDYPLYLDAERDSKSLYIKAGYQELTDIAQSSPLSPLMRLRKSEREAEEEI</sequence>
<protein>
    <recommendedName>
        <fullName evidence="1">N-acetyltransferase domain-containing protein</fullName>
    </recommendedName>
</protein>
<dbReference type="PANTHER" id="PTHR42791:SF2">
    <property type="entry name" value="N-ACETYLTRANSFERASE DOMAIN-CONTAINING PROTEIN"/>
    <property type="match status" value="1"/>
</dbReference>
<dbReference type="SUPFAM" id="SSF55729">
    <property type="entry name" value="Acyl-CoA N-acyltransferases (Nat)"/>
    <property type="match status" value="1"/>
</dbReference>
<feature type="domain" description="N-acetyltransferase" evidence="1">
    <location>
        <begin position="2"/>
        <end position="200"/>
    </location>
</feature>
<evidence type="ECO:0000259" key="1">
    <source>
        <dbReference type="PROSITE" id="PS51186"/>
    </source>
</evidence>
<dbReference type="PROSITE" id="PS51186">
    <property type="entry name" value="GNAT"/>
    <property type="match status" value="1"/>
</dbReference>
<evidence type="ECO:0000313" key="3">
    <source>
        <dbReference type="Proteomes" id="UP001174694"/>
    </source>
</evidence>
<dbReference type="GO" id="GO:0016747">
    <property type="term" value="F:acyltransferase activity, transferring groups other than amino-acyl groups"/>
    <property type="evidence" value="ECO:0007669"/>
    <property type="project" value="InterPro"/>
</dbReference>
<dbReference type="InterPro" id="IPR000182">
    <property type="entry name" value="GNAT_dom"/>
</dbReference>
<proteinExistence type="predicted"/>
<organism evidence="2 3">
    <name type="scientific">Pleurostoma richardsiae</name>
    <dbReference type="NCBI Taxonomy" id="41990"/>
    <lineage>
        <taxon>Eukaryota</taxon>
        <taxon>Fungi</taxon>
        <taxon>Dikarya</taxon>
        <taxon>Ascomycota</taxon>
        <taxon>Pezizomycotina</taxon>
        <taxon>Sordariomycetes</taxon>
        <taxon>Sordariomycetidae</taxon>
        <taxon>Calosphaeriales</taxon>
        <taxon>Pleurostomataceae</taxon>
        <taxon>Pleurostoma</taxon>
    </lineage>
</organism>
<dbReference type="InterPro" id="IPR016181">
    <property type="entry name" value="Acyl_CoA_acyltransferase"/>
</dbReference>
<reference evidence="2" key="1">
    <citation type="submission" date="2022-07" db="EMBL/GenBank/DDBJ databases">
        <title>Fungi with potential for degradation of polypropylene.</title>
        <authorList>
            <person name="Gostincar C."/>
        </authorList>
    </citation>
    <scope>NUCLEOTIDE SEQUENCE</scope>
    <source>
        <strain evidence="2">EXF-13308</strain>
    </source>
</reference>
<comment type="caution">
    <text evidence="2">The sequence shown here is derived from an EMBL/GenBank/DDBJ whole genome shotgun (WGS) entry which is preliminary data.</text>
</comment>
<dbReference type="PANTHER" id="PTHR42791">
    <property type="entry name" value="GNAT FAMILY ACETYLTRANSFERASE"/>
    <property type="match status" value="1"/>
</dbReference>
<gene>
    <name evidence="2" type="ORF">NKR23_g6584</name>
</gene>
<dbReference type="CDD" id="cd04301">
    <property type="entry name" value="NAT_SF"/>
    <property type="match status" value="1"/>
</dbReference>
<dbReference type="Gene3D" id="3.40.630.30">
    <property type="match status" value="1"/>
</dbReference>
<dbReference type="EMBL" id="JANBVO010000019">
    <property type="protein sequence ID" value="KAJ9143488.1"/>
    <property type="molecule type" value="Genomic_DNA"/>
</dbReference>